<gene>
    <name evidence="4" type="ORF">HMPREF0889_1375</name>
    <name evidence="5" type="ORF">HMPREF1039_1296</name>
</gene>
<dbReference type="PANTHER" id="PTHR33449">
    <property type="entry name" value="NUCLEOID-ASSOCIATED PROTEIN YBAB"/>
    <property type="match status" value="1"/>
</dbReference>
<accession>D3LTS6</accession>
<comment type="function">
    <text evidence="2">Binds to DNA and alters its conformation. May be involved in regulation of gene expression, nucleoid organization and DNA protection.</text>
</comment>
<dbReference type="GO" id="GO:0043590">
    <property type="term" value="C:bacterial nucleoid"/>
    <property type="evidence" value="ECO:0007669"/>
    <property type="project" value="UniProtKB-UniRule"/>
</dbReference>
<dbReference type="STRING" id="699218.HMPREF0889_1375"/>
<comment type="similarity">
    <text evidence="2">Belongs to the YbaB/EbfC family.</text>
</comment>
<evidence type="ECO:0000313" key="5">
    <source>
        <dbReference type="EMBL" id="EGL40483.1"/>
    </source>
</evidence>
<reference evidence="5 7" key="3">
    <citation type="submission" date="2011-04" db="EMBL/GenBank/DDBJ databases">
        <authorList>
            <person name="Harkins D.M."/>
            <person name="Madupu R."/>
            <person name="Durkin A.S."/>
            <person name="Torralba M."/>
            <person name="Methe B."/>
            <person name="Sutton G.G."/>
            <person name="Nelson K.E."/>
        </authorList>
    </citation>
    <scope>NUCLEOTIDE SEQUENCE [LARGE SCALE GENOMIC DNA]</scope>
    <source>
        <strain evidence="5 7">UPII 199-6</strain>
    </source>
</reference>
<keyword evidence="3" id="KW-0175">Coiled coil</keyword>
<dbReference type="InterPro" id="IPR036894">
    <property type="entry name" value="YbaB-like_sf"/>
</dbReference>
<dbReference type="EMBL" id="ADGP01000013">
    <property type="protein sequence ID" value="EFD94392.1"/>
    <property type="molecule type" value="Genomic_DNA"/>
</dbReference>
<evidence type="ECO:0000256" key="1">
    <source>
        <dbReference type="ARBA" id="ARBA00023125"/>
    </source>
</evidence>
<keyword evidence="1 2" id="KW-0238">DNA-binding</keyword>
<dbReference type="RefSeq" id="WP_007391067.1">
    <property type="nucleotide sequence ID" value="NZ_ADGP01000013.1"/>
</dbReference>
<dbReference type="Pfam" id="PF02575">
    <property type="entry name" value="YbaB_DNA_bd"/>
    <property type="match status" value="1"/>
</dbReference>
<sequence length="105" mass="11611">MFGGNMQGMMKKVEKMQKEMERLQNELKNRTVEAGVGGGALTITINGAKIVQSVHIDPKIVDPEDTEMLEDLIVAAVNEANKKVDEMMSEEMSKITNGMRIPGLF</sequence>
<reference evidence="4" key="2">
    <citation type="submission" date="2009-12" db="EMBL/GenBank/DDBJ databases">
        <authorList>
            <person name="Madupu R."/>
            <person name="Durkin A.S."/>
            <person name="Torralba M."/>
            <person name="Methe B."/>
            <person name="Sutton G.G."/>
            <person name="Strausberg R.L."/>
            <person name="Nelson K.E."/>
        </authorList>
    </citation>
    <scope>NUCLEOTIDE SEQUENCE</scope>
    <source>
        <strain evidence="4">28L</strain>
    </source>
</reference>
<organism evidence="4 6">
    <name type="scientific">Megasphaera lornae</name>
    <dbReference type="NCBI Taxonomy" id="1000568"/>
    <lineage>
        <taxon>Bacteria</taxon>
        <taxon>Bacillati</taxon>
        <taxon>Bacillota</taxon>
        <taxon>Negativicutes</taxon>
        <taxon>Veillonellales</taxon>
        <taxon>Veillonellaceae</taxon>
        <taxon>Megasphaera</taxon>
    </lineage>
</organism>
<comment type="subcellular location">
    <subcellularLocation>
        <location evidence="2">Cytoplasm</location>
        <location evidence="2">Nucleoid</location>
    </subcellularLocation>
</comment>
<proteinExistence type="inferred from homology"/>
<dbReference type="OrthoDB" id="9795263at2"/>
<dbReference type="Gene3D" id="3.30.1310.10">
    <property type="entry name" value="Nucleoid-associated protein YbaB-like domain"/>
    <property type="match status" value="1"/>
</dbReference>
<dbReference type="GO" id="GO:0003677">
    <property type="term" value="F:DNA binding"/>
    <property type="evidence" value="ECO:0007669"/>
    <property type="project" value="UniProtKB-UniRule"/>
</dbReference>
<dbReference type="Proteomes" id="UP000003242">
    <property type="component" value="Unassembled WGS sequence"/>
</dbReference>
<reference evidence="6" key="1">
    <citation type="submission" date="2009-12" db="EMBL/GenBank/DDBJ databases">
        <title>Sequence of Clostridiales genomosp. BVAB3 str. UPII9-5.</title>
        <authorList>
            <person name="Madupu R."/>
            <person name="Durkin A.S."/>
            <person name="Torralba M."/>
            <person name="Methe B."/>
            <person name="Sutton G.G."/>
            <person name="Strausberg R.L."/>
            <person name="Nelson K.E."/>
        </authorList>
    </citation>
    <scope>NUCLEOTIDE SEQUENCE [LARGE SCALE GENOMIC DNA]</scope>
    <source>
        <strain evidence="6">28L</strain>
    </source>
</reference>
<dbReference type="Proteomes" id="UP000004018">
    <property type="component" value="Unassembled WGS sequence"/>
</dbReference>
<evidence type="ECO:0000313" key="7">
    <source>
        <dbReference type="Proteomes" id="UP000004018"/>
    </source>
</evidence>
<evidence type="ECO:0000256" key="2">
    <source>
        <dbReference type="HAMAP-Rule" id="MF_00274"/>
    </source>
</evidence>
<evidence type="ECO:0000313" key="6">
    <source>
        <dbReference type="Proteomes" id="UP000003242"/>
    </source>
</evidence>
<comment type="subunit">
    <text evidence="2">Homodimer.</text>
</comment>
<evidence type="ECO:0000256" key="3">
    <source>
        <dbReference type="SAM" id="Coils"/>
    </source>
</evidence>
<dbReference type="SUPFAM" id="SSF82607">
    <property type="entry name" value="YbaB-like"/>
    <property type="match status" value="1"/>
</dbReference>
<keyword evidence="7" id="KW-1185">Reference proteome</keyword>
<dbReference type="NCBIfam" id="TIGR00103">
    <property type="entry name" value="DNA_YbaB_EbfC"/>
    <property type="match status" value="1"/>
</dbReference>
<comment type="caution">
    <text evidence="4">The sequence shown here is derived from an EMBL/GenBank/DDBJ whole genome shotgun (WGS) entry which is preliminary data.</text>
</comment>
<dbReference type="PANTHER" id="PTHR33449:SF1">
    <property type="entry name" value="NUCLEOID-ASSOCIATED PROTEIN YBAB"/>
    <property type="match status" value="1"/>
</dbReference>
<dbReference type="PIRSF" id="PIRSF004555">
    <property type="entry name" value="UCP004555"/>
    <property type="match status" value="1"/>
</dbReference>
<evidence type="ECO:0000313" key="4">
    <source>
        <dbReference type="EMBL" id="EFD94392.1"/>
    </source>
</evidence>
<dbReference type="AlphaFoldDB" id="D3LTS6"/>
<protein>
    <recommendedName>
        <fullName evidence="2">Nucleoid-associated protein HMPREF0889_1375</fullName>
    </recommendedName>
</protein>
<dbReference type="HAMAP" id="MF_00274">
    <property type="entry name" value="DNA_YbaB_EbfC"/>
    <property type="match status" value="1"/>
</dbReference>
<dbReference type="eggNOG" id="COG0718">
    <property type="taxonomic scope" value="Bacteria"/>
</dbReference>
<keyword evidence="2" id="KW-0963">Cytoplasm</keyword>
<dbReference type="InterPro" id="IPR004401">
    <property type="entry name" value="YbaB/EbfC"/>
</dbReference>
<feature type="coiled-coil region" evidence="3">
    <location>
        <begin position="6"/>
        <end position="33"/>
    </location>
</feature>
<dbReference type="EMBL" id="AFIJ01000026">
    <property type="protein sequence ID" value="EGL40483.1"/>
    <property type="molecule type" value="Genomic_DNA"/>
</dbReference>
<dbReference type="GO" id="GO:0005829">
    <property type="term" value="C:cytosol"/>
    <property type="evidence" value="ECO:0007669"/>
    <property type="project" value="TreeGrafter"/>
</dbReference>
<name>D3LTS6_9FIRM</name>